<dbReference type="AlphaFoldDB" id="A0A317W6C4"/>
<dbReference type="RefSeq" id="XP_025399431.1">
    <property type="nucleotide sequence ID" value="XM_025541109.1"/>
</dbReference>
<keyword evidence="4" id="KW-1185">Reference proteome</keyword>
<organism evidence="3 4">
    <name type="scientific">Aspergillus heteromorphus CBS 117.55</name>
    <dbReference type="NCBI Taxonomy" id="1448321"/>
    <lineage>
        <taxon>Eukaryota</taxon>
        <taxon>Fungi</taxon>
        <taxon>Dikarya</taxon>
        <taxon>Ascomycota</taxon>
        <taxon>Pezizomycotina</taxon>
        <taxon>Eurotiomycetes</taxon>
        <taxon>Eurotiomycetidae</taxon>
        <taxon>Eurotiales</taxon>
        <taxon>Aspergillaceae</taxon>
        <taxon>Aspergillus</taxon>
        <taxon>Aspergillus subgen. Circumdati</taxon>
    </lineage>
</organism>
<name>A0A317W6C4_9EURO</name>
<evidence type="ECO:0000313" key="4">
    <source>
        <dbReference type="Proteomes" id="UP000247233"/>
    </source>
</evidence>
<accession>A0A317W6C4</accession>
<gene>
    <name evidence="3" type="ORF">BO70DRAFT_336503</name>
</gene>
<feature type="region of interest" description="Disordered" evidence="1">
    <location>
        <begin position="208"/>
        <end position="231"/>
    </location>
</feature>
<evidence type="ECO:0008006" key="5">
    <source>
        <dbReference type="Google" id="ProtNLM"/>
    </source>
</evidence>
<dbReference type="GeneID" id="37063346"/>
<feature type="transmembrane region" description="Helical" evidence="2">
    <location>
        <begin position="54"/>
        <end position="76"/>
    </location>
</feature>
<proteinExistence type="predicted"/>
<keyword evidence="2" id="KW-0812">Transmembrane</keyword>
<dbReference type="OrthoDB" id="407617at2759"/>
<sequence length="231" mass="24806">MLLWAAAGVPLGVYNIVQEFNIALRIQPQILTTLSLVTWGQCLYYGKKYPAPKCTAAVTTLLLVLGGLEAGLIFALKHALYQALKWPVTLMAVLSAVLLAAGVLTHYWDIYLHRTVRGISFYFVGIDAAGDLFSLVSVLFGPEIDVLGVVIYGTELALWLGVFVCGAVFNLLPWLRRRGKMVETRQNPVSLSLHPMPSSTSVFRTVSGSGSGAGAGAGAGVVERRGRTRAA</sequence>
<feature type="transmembrane region" description="Helical" evidence="2">
    <location>
        <begin position="88"/>
        <end position="108"/>
    </location>
</feature>
<feature type="compositionally biased region" description="Gly residues" evidence="1">
    <location>
        <begin position="209"/>
        <end position="219"/>
    </location>
</feature>
<dbReference type="EMBL" id="MSFL01000012">
    <property type="protein sequence ID" value="PWY82166.1"/>
    <property type="molecule type" value="Genomic_DNA"/>
</dbReference>
<reference evidence="3 4" key="1">
    <citation type="submission" date="2016-12" db="EMBL/GenBank/DDBJ databases">
        <title>The genomes of Aspergillus section Nigri reveals drivers in fungal speciation.</title>
        <authorList>
            <consortium name="DOE Joint Genome Institute"/>
            <person name="Vesth T.C."/>
            <person name="Nybo J."/>
            <person name="Theobald S."/>
            <person name="Brandl J."/>
            <person name="Frisvad J.C."/>
            <person name="Nielsen K.F."/>
            <person name="Lyhne E.K."/>
            <person name="Kogle M.E."/>
            <person name="Kuo A."/>
            <person name="Riley R."/>
            <person name="Clum A."/>
            <person name="Nolan M."/>
            <person name="Lipzen A."/>
            <person name="Salamov A."/>
            <person name="Henrissat B."/>
            <person name="Wiebenga A."/>
            <person name="De Vries R.P."/>
            <person name="Grigoriev I.V."/>
            <person name="Mortensen U.H."/>
            <person name="Andersen M.R."/>
            <person name="Baker S.E."/>
        </authorList>
    </citation>
    <scope>NUCLEOTIDE SEQUENCE [LARGE SCALE GENOMIC DNA]</scope>
    <source>
        <strain evidence="3 4">CBS 117.55</strain>
    </source>
</reference>
<keyword evidence="2" id="KW-1133">Transmembrane helix</keyword>
<protein>
    <recommendedName>
        <fullName evidence="5">PQ loop repeat protein</fullName>
    </recommendedName>
</protein>
<dbReference type="VEuPathDB" id="FungiDB:BO70DRAFT_336503"/>
<evidence type="ECO:0000313" key="3">
    <source>
        <dbReference type="EMBL" id="PWY82166.1"/>
    </source>
</evidence>
<dbReference type="Proteomes" id="UP000247233">
    <property type="component" value="Unassembled WGS sequence"/>
</dbReference>
<feature type="transmembrane region" description="Helical" evidence="2">
    <location>
        <begin position="156"/>
        <end position="175"/>
    </location>
</feature>
<evidence type="ECO:0000256" key="1">
    <source>
        <dbReference type="SAM" id="MobiDB-lite"/>
    </source>
</evidence>
<evidence type="ECO:0000256" key="2">
    <source>
        <dbReference type="SAM" id="Phobius"/>
    </source>
</evidence>
<comment type="caution">
    <text evidence="3">The sequence shown here is derived from an EMBL/GenBank/DDBJ whole genome shotgun (WGS) entry which is preliminary data.</text>
</comment>
<feature type="transmembrane region" description="Helical" evidence="2">
    <location>
        <begin position="120"/>
        <end position="141"/>
    </location>
</feature>
<keyword evidence="2" id="KW-0472">Membrane</keyword>